<keyword evidence="4" id="KW-1185">Reference proteome</keyword>
<name>A0AA38LCQ1_TAXCH</name>
<dbReference type="AlphaFoldDB" id="A0AA38LCQ1"/>
<proteinExistence type="predicted"/>
<sequence>TQVTMGMYSESLQGEALSIVDALCKKLQEAKEEKTLLKQKNKHLLHALQKMGSAPSTTTTETPEPLSQDKINEYTKIGEQGMAVSTWRDQILKESEGVIVKFTELYHNINHVNKALQAI</sequence>
<reference evidence="3 4" key="1">
    <citation type="journal article" date="2021" name="Nat. Plants">
        <title>The Taxus genome provides insights into paclitaxel biosynthesis.</title>
        <authorList>
            <person name="Xiong X."/>
            <person name="Gou J."/>
            <person name="Liao Q."/>
            <person name="Li Y."/>
            <person name="Zhou Q."/>
            <person name="Bi G."/>
            <person name="Li C."/>
            <person name="Du R."/>
            <person name="Wang X."/>
            <person name="Sun T."/>
            <person name="Guo L."/>
            <person name="Liang H."/>
            <person name="Lu P."/>
            <person name="Wu Y."/>
            <person name="Zhang Z."/>
            <person name="Ro D.K."/>
            <person name="Shang Y."/>
            <person name="Huang S."/>
            <person name="Yan J."/>
        </authorList>
    </citation>
    <scope>NUCLEOTIDE SEQUENCE [LARGE SCALE GENOMIC DNA]</scope>
    <source>
        <strain evidence="3">Ta-2019</strain>
    </source>
</reference>
<accession>A0AA38LCQ1</accession>
<feature type="coiled-coil region" evidence="1">
    <location>
        <begin position="20"/>
        <end position="47"/>
    </location>
</feature>
<gene>
    <name evidence="3" type="ORF">KI387_021753</name>
</gene>
<evidence type="ECO:0000256" key="2">
    <source>
        <dbReference type="SAM" id="MobiDB-lite"/>
    </source>
</evidence>
<dbReference type="Proteomes" id="UP000824469">
    <property type="component" value="Unassembled WGS sequence"/>
</dbReference>
<protein>
    <submittedName>
        <fullName evidence="3">Uncharacterized protein</fullName>
    </submittedName>
</protein>
<keyword evidence="1" id="KW-0175">Coiled coil</keyword>
<comment type="caution">
    <text evidence="3">The sequence shown here is derived from an EMBL/GenBank/DDBJ whole genome shotgun (WGS) entry which is preliminary data.</text>
</comment>
<organism evidence="3 4">
    <name type="scientific">Taxus chinensis</name>
    <name type="common">Chinese yew</name>
    <name type="synonym">Taxus wallichiana var. chinensis</name>
    <dbReference type="NCBI Taxonomy" id="29808"/>
    <lineage>
        <taxon>Eukaryota</taxon>
        <taxon>Viridiplantae</taxon>
        <taxon>Streptophyta</taxon>
        <taxon>Embryophyta</taxon>
        <taxon>Tracheophyta</taxon>
        <taxon>Spermatophyta</taxon>
        <taxon>Pinopsida</taxon>
        <taxon>Pinidae</taxon>
        <taxon>Conifers II</taxon>
        <taxon>Cupressales</taxon>
        <taxon>Taxaceae</taxon>
        <taxon>Taxus</taxon>
    </lineage>
</organism>
<evidence type="ECO:0000256" key="1">
    <source>
        <dbReference type="SAM" id="Coils"/>
    </source>
</evidence>
<feature type="non-terminal residue" evidence="3">
    <location>
        <position position="1"/>
    </location>
</feature>
<evidence type="ECO:0000313" key="4">
    <source>
        <dbReference type="Proteomes" id="UP000824469"/>
    </source>
</evidence>
<dbReference type="EMBL" id="JAHRHJ020000004">
    <property type="protein sequence ID" value="KAH9319984.1"/>
    <property type="molecule type" value="Genomic_DNA"/>
</dbReference>
<feature type="region of interest" description="Disordered" evidence="2">
    <location>
        <begin position="50"/>
        <end position="69"/>
    </location>
</feature>
<feature type="non-terminal residue" evidence="3">
    <location>
        <position position="119"/>
    </location>
</feature>
<evidence type="ECO:0000313" key="3">
    <source>
        <dbReference type="EMBL" id="KAH9319984.1"/>
    </source>
</evidence>